<dbReference type="Gene3D" id="1.20.144.10">
    <property type="entry name" value="Phosphatidic acid phosphatase type 2/haloperoxidase"/>
    <property type="match status" value="1"/>
</dbReference>
<dbReference type="EMBL" id="CAJVQA010026069">
    <property type="protein sequence ID" value="CAG8787940.1"/>
    <property type="molecule type" value="Genomic_DNA"/>
</dbReference>
<dbReference type="OrthoDB" id="8907274at2759"/>
<evidence type="ECO:0000259" key="7">
    <source>
        <dbReference type="SMART" id="SM00014"/>
    </source>
</evidence>
<dbReference type="GO" id="GO:0046839">
    <property type="term" value="P:phospholipid dephosphorylation"/>
    <property type="evidence" value="ECO:0007669"/>
    <property type="project" value="TreeGrafter"/>
</dbReference>
<accession>A0A9N9JLR5</accession>
<evidence type="ECO:0000256" key="5">
    <source>
        <dbReference type="ARBA" id="ARBA00023136"/>
    </source>
</evidence>
<evidence type="ECO:0000256" key="6">
    <source>
        <dbReference type="SAM" id="Phobius"/>
    </source>
</evidence>
<dbReference type="SUPFAM" id="SSF48317">
    <property type="entry name" value="Acid phosphatase/Vanadium-dependent haloperoxidase"/>
    <property type="match status" value="1"/>
</dbReference>
<evidence type="ECO:0000256" key="2">
    <source>
        <dbReference type="ARBA" id="ARBA00008816"/>
    </source>
</evidence>
<feature type="non-terminal residue" evidence="8">
    <location>
        <position position="335"/>
    </location>
</feature>
<dbReference type="AlphaFoldDB" id="A0A9N9JLR5"/>
<dbReference type="InterPro" id="IPR036938">
    <property type="entry name" value="PAP2/HPO_sf"/>
</dbReference>
<gene>
    <name evidence="8" type="ORF">CPELLU_LOCUS16821</name>
</gene>
<feature type="domain" description="Phosphatidic acid phosphatase type 2/haloperoxidase" evidence="7">
    <location>
        <begin position="123"/>
        <end position="267"/>
    </location>
</feature>
<name>A0A9N9JLR5_9GLOM</name>
<keyword evidence="4 6" id="KW-1133">Transmembrane helix</keyword>
<proteinExistence type="inferred from homology"/>
<feature type="transmembrane region" description="Helical" evidence="6">
    <location>
        <begin position="251"/>
        <end position="270"/>
    </location>
</feature>
<reference evidence="8" key="1">
    <citation type="submission" date="2021-06" db="EMBL/GenBank/DDBJ databases">
        <authorList>
            <person name="Kallberg Y."/>
            <person name="Tangrot J."/>
            <person name="Rosling A."/>
        </authorList>
    </citation>
    <scope>NUCLEOTIDE SEQUENCE</scope>
    <source>
        <strain evidence="8">FL966</strain>
    </source>
</reference>
<evidence type="ECO:0000256" key="3">
    <source>
        <dbReference type="ARBA" id="ARBA00022692"/>
    </source>
</evidence>
<dbReference type="InterPro" id="IPR000326">
    <property type="entry name" value="PAP2/HPO"/>
</dbReference>
<comment type="caution">
    <text evidence="8">The sequence shown here is derived from an EMBL/GenBank/DDBJ whole genome shotgun (WGS) entry which is preliminary data.</text>
</comment>
<dbReference type="GO" id="GO:0016020">
    <property type="term" value="C:membrane"/>
    <property type="evidence" value="ECO:0007669"/>
    <property type="project" value="UniProtKB-SubCell"/>
</dbReference>
<keyword evidence="5 6" id="KW-0472">Membrane</keyword>
<dbReference type="Proteomes" id="UP000789759">
    <property type="component" value="Unassembled WGS sequence"/>
</dbReference>
<dbReference type="InterPro" id="IPR043216">
    <property type="entry name" value="PAP-like"/>
</dbReference>
<keyword evidence="3 6" id="KW-0812">Transmembrane</keyword>
<comment type="subcellular location">
    <subcellularLocation>
        <location evidence="1">Membrane</location>
        <topology evidence="1">Multi-pass membrane protein</topology>
    </subcellularLocation>
</comment>
<feature type="transmembrane region" description="Helical" evidence="6">
    <location>
        <begin position="221"/>
        <end position="239"/>
    </location>
</feature>
<dbReference type="SMART" id="SM00014">
    <property type="entry name" value="acidPPc"/>
    <property type="match status" value="1"/>
</dbReference>
<comment type="similarity">
    <text evidence="2">Belongs to the PA-phosphatase related phosphoesterase family.</text>
</comment>
<dbReference type="GO" id="GO:0008195">
    <property type="term" value="F:phosphatidate phosphatase activity"/>
    <property type="evidence" value="ECO:0007669"/>
    <property type="project" value="TreeGrafter"/>
</dbReference>
<organism evidence="8 9">
    <name type="scientific">Cetraspora pellucida</name>
    <dbReference type="NCBI Taxonomy" id="1433469"/>
    <lineage>
        <taxon>Eukaryota</taxon>
        <taxon>Fungi</taxon>
        <taxon>Fungi incertae sedis</taxon>
        <taxon>Mucoromycota</taxon>
        <taxon>Glomeromycotina</taxon>
        <taxon>Glomeromycetes</taxon>
        <taxon>Diversisporales</taxon>
        <taxon>Gigasporaceae</taxon>
        <taxon>Cetraspora</taxon>
    </lineage>
</organism>
<dbReference type="CDD" id="cd03390">
    <property type="entry name" value="PAP2_containing_1_like"/>
    <property type="match status" value="1"/>
</dbReference>
<dbReference type="Pfam" id="PF01569">
    <property type="entry name" value="PAP2"/>
    <property type="match status" value="1"/>
</dbReference>
<dbReference type="PANTHER" id="PTHR10165">
    <property type="entry name" value="LIPID PHOSPHATE PHOSPHATASE"/>
    <property type="match status" value="1"/>
</dbReference>
<evidence type="ECO:0000313" key="8">
    <source>
        <dbReference type="EMBL" id="CAG8787940.1"/>
    </source>
</evidence>
<feature type="transmembrane region" description="Helical" evidence="6">
    <location>
        <begin position="189"/>
        <end position="209"/>
    </location>
</feature>
<evidence type="ECO:0000256" key="1">
    <source>
        <dbReference type="ARBA" id="ARBA00004141"/>
    </source>
</evidence>
<evidence type="ECO:0000256" key="4">
    <source>
        <dbReference type="ARBA" id="ARBA00022989"/>
    </source>
</evidence>
<protein>
    <submittedName>
        <fullName evidence="8">5973_t:CDS:1</fullName>
    </submittedName>
</protein>
<dbReference type="GO" id="GO:0006644">
    <property type="term" value="P:phospholipid metabolic process"/>
    <property type="evidence" value="ECO:0007669"/>
    <property type="project" value="InterPro"/>
</dbReference>
<feature type="transmembrane region" description="Helical" evidence="6">
    <location>
        <begin position="118"/>
        <end position="139"/>
    </location>
</feature>
<feature type="transmembrane region" description="Helical" evidence="6">
    <location>
        <begin position="90"/>
        <end position="112"/>
    </location>
</feature>
<evidence type="ECO:0000313" key="9">
    <source>
        <dbReference type="Proteomes" id="UP000789759"/>
    </source>
</evidence>
<keyword evidence="9" id="KW-1185">Reference proteome</keyword>
<sequence>MSSTLKSVVIEANWPTRRSDRRGQTATTSTRFKNDLYEGSARKSLCARVNMFSLRLSNIQLDTLEPFHQNFSLDDKTIQYPFAEHERVPMWLAAIIDIVIPYIIIAVCSLMQKNLHDWHHASLGLILCLTLTLAVTDFFKTFVGRPRPDFINRCDPLPGSVDAKPFGLSNSSICQQPDQGIMKDGFKSFISGHSSISFAGLGFLTFYLAGKLHVFDRKGHAYKSFAVFIPLGVAAYIAVTRIEDCRHHWQDVVTGGLIGFFLALFAYHQYYPPLYSYNAGAPLPVRLRSYAPEHRAEFTFNDGATFEVHVVRNDGSSVLQDIKTLQSAINNDDNE</sequence>
<dbReference type="PANTHER" id="PTHR10165:SF35">
    <property type="entry name" value="RE23632P"/>
    <property type="match status" value="1"/>
</dbReference>